<name>A0A0F5FWM4_9HYPH</name>
<dbReference type="InterPro" id="IPR003749">
    <property type="entry name" value="ThiS/MoaD-like"/>
</dbReference>
<dbReference type="Proteomes" id="UP000033632">
    <property type="component" value="Unassembled WGS sequence"/>
</dbReference>
<sequence>MKVLYFAWLRERLNKGEEEVSPPAQVATVGDLIGWLAAEDEAAELAFAKRHLIRAAVDGKLATHETPVAGAEVVAFFPPMTGG</sequence>
<dbReference type="RefSeq" id="WP_046107081.1">
    <property type="nucleotide sequence ID" value="NZ_JZEX01000042.1"/>
</dbReference>
<accession>A0A0F5FWM4</accession>
<keyword evidence="2" id="KW-1185">Reference proteome</keyword>
<gene>
    <name evidence="1" type="ORF">VE25_02865</name>
</gene>
<proteinExistence type="predicted"/>
<dbReference type="InterPro" id="IPR016155">
    <property type="entry name" value="Mopterin_synth/thiamin_S_b"/>
</dbReference>
<dbReference type="SUPFAM" id="SSF54285">
    <property type="entry name" value="MoaD/ThiS"/>
    <property type="match status" value="1"/>
</dbReference>
<evidence type="ECO:0000313" key="2">
    <source>
        <dbReference type="Proteomes" id="UP000033632"/>
    </source>
</evidence>
<dbReference type="PATRIC" id="fig|443610.3.peg.3051"/>
<organism evidence="1 2">
    <name type="scientific">Devosia geojensis</name>
    <dbReference type="NCBI Taxonomy" id="443610"/>
    <lineage>
        <taxon>Bacteria</taxon>
        <taxon>Pseudomonadati</taxon>
        <taxon>Pseudomonadota</taxon>
        <taxon>Alphaproteobacteria</taxon>
        <taxon>Hyphomicrobiales</taxon>
        <taxon>Devosiaceae</taxon>
        <taxon>Devosia</taxon>
    </lineage>
</organism>
<dbReference type="Gene3D" id="3.10.20.30">
    <property type="match status" value="1"/>
</dbReference>
<dbReference type="NCBIfam" id="TIGR01682">
    <property type="entry name" value="moaD"/>
    <property type="match status" value="1"/>
</dbReference>
<dbReference type="CDD" id="cd00754">
    <property type="entry name" value="Ubl_MoaD"/>
    <property type="match status" value="1"/>
</dbReference>
<protein>
    <submittedName>
        <fullName evidence="1">Molybdenum cofactor biosynthesis protein MoaD</fullName>
    </submittedName>
</protein>
<dbReference type="OrthoDB" id="9800712at2"/>
<comment type="caution">
    <text evidence="1">The sequence shown here is derived from an EMBL/GenBank/DDBJ whole genome shotgun (WGS) entry which is preliminary data.</text>
</comment>
<reference evidence="1 2" key="1">
    <citation type="submission" date="2015-03" db="EMBL/GenBank/DDBJ databases">
        <authorList>
            <person name="Hassan Y.I."/>
            <person name="Lepp D."/>
            <person name="Li X.-Z."/>
            <person name="Zhou T."/>
        </authorList>
    </citation>
    <scope>NUCLEOTIDE SEQUENCE [LARGE SCALE GENOMIC DNA]</scope>
    <source>
        <strain evidence="1 2">BD-c194</strain>
    </source>
</reference>
<dbReference type="InterPro" id="IPR012675">
    <property type="entry name" value="Beta-grasp_dom_sf"/>
</dbReference>
<dbReference type="Pfam" id="PF02597">
    <property type="entry name" value="ThiS"/>
    <property type="match status" value="1"/>
</dbReference>
<dbReference type="AlphaFoldDB" id="A0A0F5FWM4"/>
<evidence type="ECO:0000313" key="1">
    <source>
        <dbReference type="EMBL" id="KKB13286.1"/>
    </source>
</evidence>
<dbReference type="EMBL" id="JZEX01000042">
    <property type="protein sequence ID" value="KKB13286.1"/>
    <property type="molecule type" value="Genomic_DNA"/>
</dbReference>
<dbReference type="STRING" id="443610.VE25_02865"/>